<evidence type="ECO:0000256" key="4">
    <source>
        <dbReference type="ARBA" id="ARBA00022970"/>
    </source>
</evidence>
<dbReference type="GO" id="GO:0006865">
    <property type="term" value="P:amino acid transport"/>
    <property type="evidence" value="ECO:0007669"/>
    <property type="project" value="UniProtKB-KW"/>
</dbReference>
<keyword evidence="3 8" id="KW-0812">Transmembrane</keyword>
<evidence type="ECO:0000313" key="11">
    <source>
        <dbReference type="Proteomes" id="UP000663760"/>
    </source>
</evidence>
<gene>
    <name evidence="10" type="ORF">SI8410_14018528</name>
</gene>
<organism evidence="10 11">
    <name type="scientific">Spirodela intermedia</name>
    <name type="common">Intermediate duckweed</name>
    <dbReference type="NCBI Taxonomy" id="51605"/>
    <lineage>
        <taxon>Eukaryota</taxon>
        <taxon>Viridiplantae</taxon>
        <taxon>Streptophyta</taxon>
        <taxon>Embryophyta</taxon>
        <taxon>Tracheophyta</taxon>
        <taxon>Spermatophyta</taxon>
        <taxon>Magnoliopsida</taxon>
        <taxon>Liliopsida</taxon>
        <taxon>Araceae</taxon>
        <taxon>Lemnoideae</taxon>
        <taxon>Spirodela</taxon>
    </lineage>
</organism>
<feature type="transmembrane region" description="Helical" evidence="8">
    <location>
        <begin position="425"/>
        <end position="445"/>
    </location>
</feature>
<evidence type="ECO:0000256" key="7">
    <source>
        <dbReference type="SAM" id="MobiDB-lite"/>
    </source>
</evidence>
<feature type="region of interest" description="Disordered" evidence="7">
    <location>
        <begin position="1"/>
        <end position="34"/>
    </location>
</feature>
<dbReference type="EMBL" id="LR746277">
    <property type="protein sequence ID" value="CAA7407850.1"/>
    <property type="molecule type" value="Genomic_DNA"/>
</dbReference>
<feature type="transmembrane region" description="Helical" evidence="8">
    <location>
        <begin position="179"/>
        <end position="195"/>
    </location>
</feature>
<feature type="transmembrane region" description="Helical" evidence="8">
    <location>
        <begin position="338"/>
        <end position="359"/>
    </location>
</feature>
<dbReference type="OrthoDB" id="40134at2759"/>
<feature type="transmembrane region" description="Helical" evidence="8">
    <location>
        <begin position="201"/>
        <end position="224"/>
    </location>
</feature>
<feature type="domain" description="Amino acid transporter transmembrane" evidence="9">
    <location>
        <begin position="45"/>
        <end position="478"/>
    </location>
</feature>
<evidence type="ECO:0000256" key="3">
    <source>
        <dbReference type="ARBA" id="ARBA00022692"/>
    </source>
</evidence>
<feature type="transmembrane region" description="Helical" evidence="8">
    <location>
        <begin position="75"/>
        <end position="98"/>
    </location>
</feature>
<dbReference type="Proteomes" id="UP000663760">
    <property type="component" value="Chromosome 14"/>
</dbReference>
<feature type="transmembrane region" description="Helical" evidence="8">
    <location>
        <begin position="457"/>
        <end position="478"/>
    </location>
</feature>
<keyword evidence="4" id="KW-0029">Amino-acid transport</keyword>
<evidence type="ECO:0000256" key="5">
    <source>
        <dbReference type="ARBA" id="ARBA00022989"/>
    </source>
</evidence>
<dbReference type="Pfam" id="PF01490">
    <property type="entry name" value="Aa_trans"/>
    <property type="match status" value="1"/>
</dbReference>
<sequence length="484" mass="52006">MGGSGGGGGFGGGDEKDRLLSESPPSFGRDFSDDDFSGDDRFRRTGTLWTGVAHIITAVVGSGVLTMAWSTAQLGWAAGPLCLLLFGAAMLILSFLLADCYRSPDPDWGPHRNRTYMVAVKSNLGEKQRWICGFLQYVGMYGNGVAYTIATAASVRAILKSNCYHREGHDALCEYDDRSYMLIFGAVQVVLSQIPDFHNMAWLSIVAAAMSFSYSSIGLSLSLAKVLENGTIKGSIGGAAEGTAAEKVWRIGQALGDIAFAYPFSAILLEIEERPDPSFLLDTLQSPPPENQTMKKASAISILITTFFYLCCGTFGYAAFGSSAPGNLLTGFGFYEPYWLVDFANACIILHLVGAYQIYSQPVFGFAERSLGENLSCGGGGGGGGGVAQPFCRVNLLRVCLRTAYVALTTMAAMVFPYFNEVLAVTGAFSFWPLMVYFPVEMSLVQRKTRAWTGRWVALRSFSLACFLVSAVAFVGSLQAPSAV</sequence>
<feature type="transmembrane region" description="Helical" evidence="8">
    <location>
        <begin position="48"/>
        <end position="69"/>
    </location>
</feature>
<evidence type="ECO:0000259" key="9">
    <source>
        <dbReference type="Pfam" id="PF01490"/>
    </source>
</evidence>
<keyword evidence="5 8" id="KW-1133">Transmembrane helix</keyword>
<evidence type="ECO:0000256" key="6">
    <source>
        <dbReference type="ARBA" id="ARBA00023136"/>
    </source>
</evidence>
<dbReference type="AlphaFoldDB" id="A0A7I8LDC3"/>
<accession>A0A7I8LDC3</accession>
<keyword evidence="11" id="KW-1185">Reference proteome</keyword>
<dbReference type="PANTHER" id="PTHR48017">
    <property type="entry name" value="OS05G0424000 PROTEIN-RELATED"/>
    <property type="match status" value="1"/>
</dbReference>
<keyword evidence="2" id="KW-0813">Transport</keyword>
<feature type="transmembrane region" description="Helical" evidence="8">
    <location>
        <begin position="399"/>
        <end position="419"/>
    </location>
</feature>
<feature type="compositionally biased region" description="Gly residues" evidence="7">
    <location>
        <begin position="1"/>
        <end position="12"/>
    </location>
</feature>
<evidence type="ECO:0000256" key="1">
    <source>
        <dbReference type="ARBA" id="ARBA00004370"/>
    </source>
</evidence>
<evidence type="ECO:0000256" key="8">
    <source>
        <dbReference type="SAM" id="Phobius"/>
    </source>
</evidence>
<reference evidence="10" key="1">
    <citation type="submission" date="2020-02" db="EMBL/GenBank/DDBJ databases">
        <authorList>
            <person name="Scholz U."/>
            <person name="Mascher M."/>
            <person name="Fiebig A."/>
        </authorList>
    </citation>
    <scope>NUCLEOTIDE SEQUENCE</scope>
</reference>
<comment type="subcellular location">
    <subcellularLocation>
        <location evidence="1">Membrane</location>
    </subcellularLocation>
</comment>
<dbReference type="GO" id="GO:0016020">
    <property type="term" value="C:membrane"/>
    <property type="evidence" value="ECO:0007669"/>
    <property type="project" value="UniProtKB-SubCell"/>
</dbReference>
<keyword evidence="6 8" id="KW-0472">Membrane</keyword>
<dbReference type="InterPro" id="IPR013057">
    <property type="entry name" value="AA_transpt_TM"/>
</dbReference>
<protein>
    <recommendedName>
        <fullName evidence="9">Amino acid transporter transmembrane domain-containing protein</fullName>
    </recommendedName>
</protein>
<name>A0A7I8LDC3_SPIIN</name>
<evidence type="ECO:0000256" key="2">
    <source>
        <dbReference type="ARBA" id="ARBA00022448"/>
    </source>
</evidence>
<proteinExistence type="predicted"/>
<feature type="transmembrane region" description="Helical" evidence="8">
    <location>
        <begin position="299"/>
        <end position="318"/>
    </location>
</feature>
<evidence type="ECO:0000313" key="10">
    <source>
        <dbReference type="EMBL" id="CAA7407850.1"/>
    </source>
</evidence>